<evidence type="ECO:0000259" key="1">
    <source>
        <dbReference type="Pfam" id="PF00899"/>
    </source>
</evidence>
<reference evidence="2 3" key="1">
    <citation type="submission" date="2018-03" db="EMBL/GenBank/DDBJ databases">
        <title>Ahniella affigens gen. nov., sp. nov., a gammaproteobacterium isolated from sandy soil near a stream.</title>
        <authorList>
            <person name="Ko Y."/>
            <person name="Kim J.-H."/>
        </authorList>
    </citation>
    <scope>NUCLEOTIDE SEQUENCE [LARGE SCALE GENOMIC DNA]</scope>
    <source>
        <strain evidence="2 3">D13</strain>
        <plasmid evidence="3">Plasmid unnamed</plasmid>
    </source>
</reference>
<geneLocation type="plasmid" evidence="2">
    <name>unnamed</name>
</geneLocation>
<dbReference type="Pfam" id="PF00899">
    <property type="entry name" value="ThiF"/>
    <property type="match status" value="1"/>
</dbReference>
<proteinExistence type="predicted"/>
<dbReference type="InterPro" id="IPR022500">
    <property type="entry name" value="PRTRC_ThiF"/>
</dbReference>
<keyword evidence="3" id="KW-1185">Reference proteome</keyword>
<evidence type="ECO:0000313" key="2">
    <source>
        <dbReference type="EMBL" id="AVQ00247.1"/>
    </source>
</evidence>
<accession>A0A2P1PZJ4</accession>
<dbReference type="InterPro" id="IPR035985">
    <property type="entry name" value="Ubiquitin-activating_enz"/>
</dbReference>
<dbReference type="OrthoDB" id="5298642at2"/>
<name>A0A2P1PZJ4_9GAMM</name>
<dbReference type="AlphaFoldDB" id="A0A2P1PZJ4"/>
<dbReference type="KEGG" id="xba:C7S18_23410"/>
<gene>
    <name evidence="2" type="ORF">C7S18_23410</name>
</gene>
<dbReference type="GO" id="GO:0008641">
    <property type="term" value="F:ubiquitin-like modifier activating enzyme activity"/>
    <property type="evidence" value="ECO:0007669"/>
    <property type="project" value="InterPro"/>
</dbReference>
<evidence type="ECO:0000313" key="3">
    <source>
        <dbReference type="Proteomes" id="UP000241074"/>
    </source>
</evidence>
<dbReference type="RefSeq" id="WP_106894165.1">
    <property type="nucleotide sequence ID" value="NZ_CP027861.1"/>
</dbReference>
<dbReference type="NCBIfam" id="TIGR03736">
    <property type="entry name" value="PRTRC_ThiF"/>
    <property type="match status" value="1"/>
</dbReference>
<dbReference type="Gene3D" id="3.40.50.720">
    <property type="entry name" value="NAD(P)-binding Rossmann-like Domain"/>
    <property type="match status" value="1"/>
</dbReference>
<dbReference type="SUPFAM" id="SSF69572">
    <property type="entry name" value="Activating enzymes of the ubiquitin-like proteins"/>
    <property type="match status" value="1"/>
</dbReference>
<dbReference type="EMBL" id="CP027861">
    <property type="protein sequence ID" value="AVQ00247.1"/>
    <property type="molecule type" value="Genomic_DNA"/>
</dbReference>
<feature type="domain" description="THIF-type NAD/FAD binding fold" evidence="1">
    <location>
        <begin position="17"/>
        <end position="240"/>
    </location>
</feature>
<protein>
    <submittedName>
        <fullName evidence="2">PRTRC system ThiF family protein</fullName>
    </submittedName>
</protein>
<keyword evidence="2" id="KW-0614">Plasmid</keyword>
<dbReference type="Proteomes" id="UP000241074">
    <property type="component" value="Plasmid unnamed"/>
</dbReference>
<organism evidence="2 3">
    <name type="scientific">Ahniella affigens</name>
    <dbReference type="NCBI Taxonomy" id="2021234"/>
    <lineage>
        <taxon>Bacteria</taxon>
        <taxon>Pseudomonadati</taxon>
        <taxon>Pseudomonadota</taxon>
        <taxon>Gammaproteobacteria</taxon>
        <taxon>Lysobacterales</taxon>
        <taxon>Rhodanobacteraceae</taxon>
        <taxon>Ahniella</taxon>
    </lineage>
</organism>
<sequence>MKGEFRVPQHWMGSPISIMLVGAGGTGSQLADQLASMDCTLRRLGHPGLSVCIADGDCVSDSNVGRQRFTAQDIGCNKAVLLCHRINAFYQVDWEASPKHVDGRAMNGLARSDLVITAVDKASFRADLGSRFRNQTTRALWLDLGNGPDSGNVILGHLGKCQEGQARLPNVFDLFPELSRMHAVDAEMPSCSTEEAISRQSWPVNRVAAIAASDLLWSLLRHGRISTHGTFFRLNPMTMQPIMIDSDVWSFMGYKEPSSAQKRKRR</sequence>
<reference evidence="2 3" key="2">
    <citation type="submission" date="2018-03" db="EMBL/GenBank/DDBJ databases">
        <authorList>
            <person name="Keele B.F."/>
        </authorList>
    </citation>
    <scope>NUCLEOTIDE SEQUENCE [LARGE SCALE GENOMIC DNA]</scope>
    <source>
        <strain evidence="2 3">D13</strain>
        <plasmid evidence="3">Plasmid unnamed</plasmid>
    </source>
</reference>
<dbReference type="InterPro" id="IPR000594">
    <property type="entry name" value="ThiF_NAD_FAD-bd"/>
</dbReference>